<dbReference type="OrthoDB" id="5704234at2"/>
<proteinExistence type="predicted"/>
<reference evidence="2 3" key="1">
    <citation type="submission" date="2019-03" db="EMBL/GenBank/DDBJ databases">
        <title>Genomic Encyclopedia of Type Strains, Phase IV (KMG-IV): sequencing the most valuable type-strain genomes for metagenomic binning, comparative biology and taxonomic classification.</title>
        <authorList>
            <person name="Goeker M."/>
        </authorList>
    </citation>
    <scope>NUCLEOTIDE SEQUENCE [LARGE SCALE GENOMIC DNA]</scope>
    <source>
        <strain evidence="2 3">DSM 11901</strain>
    </source>
</reference>
<name>A0A4R6RNA4_9BURK</name>
<dbReference type="AlphaFoldDB" id="A0A4R6RNA4"/>
<evidence type="ECO:0000256" key="1">
    <source>
        <dbReference type="SAM" id="SignalP"/>
    </source>
</evidence>
<dbReference type="InterPro" id="IPR010980">
    <property type="entry name" value="Cyt_c/b562"/>
</dbReference>
<evidence type="ECO:0000313" key="2">
    <source>
        <dbReference type="EMBL" id="TDP88042.1"/>
    </source>
</evidence>
<gene>
    <name evidence="2" type="ORF">EV672_101178</name>
</gene>
<dbReference type="EMBL" id="SNXW01000001">
    <property type="protein sequence ID" value="TDP88042.1"/>
    <property type="molecule type" value="Genomic_DNA"/>
</dbReference>
<dbReference type="GO" id="GO:0005506">
    <property type="term" value="F:iron ion binding"/>
    <property type="evidence" value="ECO:0007669"/>
    <property type="project" value="InterPro"/>
</dbReference>
<evidence type="ECO:0008006" key="4">
    <source>
        <dbReference type="Google" id="ProtNLM"/>
    </source>
</evidence>
<keyword evidence="1" id="KW-0732">Signal</keyword>
<comment type="caution">
    <text evidence="2">The sequence shown here is derived from an EMBL/GenBank/DDBJ whole genome shotgun (WGS) entry which is preliminary data.</text>
</comment>
<dbReference type="Proteomes" id="UP000294593">
    <property type="component" value="Unassembled WGS sequence"/>
</dbReference>
<protein>
    <recommendedName>
        <fullName evidence="4">Cytochrome c</fullName>
    </recommendedName>
</protein>
<evidence type="ECO:0000313" key="3">
    <source>
        <dbReference type="Proteomes" id="UP000294593"/>
    </source>
</evidence>
<keyword evidence="3" id="KW-1185">Reference proteome</keyword>
<dbReference type="RefSeq" id="WP_133605705.1">
    <property type="nucleotide sequence ID" value="NZ_SNXW01000001.1"/>
</dbReference>
<dbReference type="GO" id="GO:0009055">
    <property type="term" value="F:electron transfer activity"/>
    <property type="evidence" value="ECO:0007669"/>
    <property type="project" value="InterPro"/>
</dbReference>
<organism evidence="2 3">
    <name type="scientific">Aquabacterium commune</name>
    <dbReference type="NCBI Taxonomy" id="70586"/>
    <lineage>
        <taxon>Bacteria</taxon>
        <taxon>Pseudomonadati</taxon>
        <taxon>Pseudomonadota</taxon>
        <taxon>Betaproteobacteria</taxon>
        <taxon>Burkholderiales</taxon>
        <taxon>Aquabacterium</taxon>
    </lineage>
</organism>
<dbReference type="GO" id="GO:0020037">
    <property type="term" value="F:heme binding"/>
    <property type="evidence" value="ECO:0007669"/>
    <property type="project" value="InterPro"/>
</dbReference>
<feature type="chain" id="PRO_5020904305" description="Cytochrome c" evidence="1">
    <location>
        <begin position="25"/>
        <end position="130"/>
    </location>
</feature>
<dbReference type="GO" id="GO:0022900">
    <property type="term" value="P:electron transport chain"/>
    <property type="evidence" value="ECO:0007669"/>
    <property type="project" value="InterPro"/>
</dbReference>
<accession>A0A4R6RNA4</accession>
<dbReference type="SUPFAM" id="SSF47175">
    <property type="entry name" value="Cytochromes"/>
    <property type="match status" value="1"/>
</dbReference>
<feature type="signal peptide" evidence="1">
    <location>
        <begin position="1"/>
        <end position="24"/>
    </location>
</feature>
<sequence>MLKGARKTWVALALLAAVFGGVRAADTELDMDLMQTIEDTNKSLASNIATQNAPGSTSDAKELQALFGKVEAHFVAKGDAPDAVDLSRKSRELSEAIVKSVATKDFGTASDSATTLSRTCRTCHTFYKKS</sequence>